<reference evidence="3" key="1">
    <citation type="submission" date="2018-11" db="EMBL/GenBank/DDBJ databases">
        <authorList>
            <consortium name="Pathogen Informatics"/>
        </authorList>
    </citation>
    <scope>NUCLEOTIDE SEQUENCE</scope>
</reference>
<protein>
    <submittedName>
        <fullName evidence="3">Uncharacterized protein</fullName>
    </submittedName>
</protein>
<evidence type="ECO:0000313" key="4">
    <source>
        <dbReference type="Proteomes" id="UP000784294"/>
    </source>
</evidence>
<dbReference type="EMBL" id="CAAALY010020273">
    <property type="protein sequence ID" value="VEL14184.1"/>
    <property type="molecule type" value="Genomic_DNA"/>
</dbReference>
<evidence type="ECO:0000256" key="1">
    <source>
        <dbReference type="SAM" id="MobiDB-lite"/>
    </source>
</evidence>
<keyword evidence="2" id="KW-1133">Transmembrane helix</keyword>
<dbReference type="Proteomes" id="UP000784294">
    <property type="component" value="Unassembled WGS sequence"/>
</dbReference>
<feature type="region of interest" description="Disordered" evidence="1">
    <location>
        <begin position="24"/>
        <end position="50"/>
    </location>
</feature>
<evidence type="ECO:0000256" key="2">
    <source>
        <dbReference type="SAM" id="Phobius"/>
    </source>
</evidence>
<keyword evidence="4" id="KW-1185">Reference proteome</keyword>
<keyword evidence="2" id="KW-0472">Membrane</keyword>
<keyword evidence="2" id="KW-0812">Transmembrane</keyword>
<proteinExistence type="predicted"/>
<dbReference type="AlphaFoldDB" id="A0A3S5A3P3"/>
<evidence type="ECO:0000313" key="3">
    <source>
        <dbReference type="EMBL" id="VEL14184.1"/>
    </source>
</evidence>
<gene>
    <name evidence="3" type="ORF">PXEA_LOCUS7624</name>
</gene>
<name>A0A3S5A3P3_9PLAT</name>
<feature type="transmembrane region" description="Helical" evidence="2">
    <location>
        <begin position="198"/>
        <end position="219"/>
    </location>
</feature>
<sequence length="230" mass="22888">MDSLLSHISKVLTSSCLGFSGSGAVSSSTSTSSSTSSGVSSTSSLRHNGPTGGAASSIMAFLGVSPASLGWVTGGSGIGNVGGTGSGAASGVTGTGGSCSGVGDAHATSIAAMFASHSTYHQQHQAWGLAGACIAGVGASRAGWLGHYPRLTAASPAEGLLSVICAPPEASTEALIVALALKSLGEFEFEGKLVTNTLFILFYLSLFSLSIYAFLSYFLSNSENIIFSKI</sequence>
<comment type="caution">
    <text evidence="3">The sequence shown here is derived from an EMBL/GenBank/DDBJ whole genome shotgun (WGS) entry which is preliminary data.</text>
</comment>
<organism evidence="3 4">
    <name type="scientific">Protopolystoma xenopodis</name>
    <dbReference type="NCBI Taxonomy" id="117903"/>
    <lineage>
        <taxon>Eukaryota</taxon>
        <taxon>Metazoa</taxon>
        <taxon>Spiralia</taxon>
        <taxon>Lophotrochozoa</taxon>
        <taxon>Platyhelminthes</taxon>
        <taxon>Monogenea</taxon>
        <taxon>Polyopisthocotylea</taxon>
        <taxon>Polystomatidea</taxon>
        <taxon>Polystomatidae</taxon>
        <taxon>Protopolystoma</taxon>
    </lineage>
</organism>
<accession>A0A3S5A3P3</accession>
<feature type="compositionally biased region" description="Low complexity" evidence="1">
    <location>
        <begin position="24"/>
        <end position="44"/>
    </location>
</feature>